<comment type="subcellular location">
    <subcellularLocation>
        <location evidence="1">Membrane</location>
        <topology evidence="1">Single-pass type II membrane protein</topology>
    </subcellularLocation>
</comment>
<dbReference type="Pfam" id="PF13896">
    <property type="entry name" value="Glyco_transf_49"/>
    <property type="match status" value="1"/>
</dbReference>
<keyword evidence="4 8" id="KW-1133">Transmembrane helix</keyword>
<name>A0A8J1XY12_OWEFU</name>
<evidence type="ECO:0000256" key="3">
    <source>
        <dbReference type="ARBA" id="ARBA00022968"/>
    </source>
</evidence>
<dbReference type="GO" id="GO:0042285">
    <property type="term" value="F:xylosyltransferase activity"/>
    <property type="evidence" value="ECO:0007669"/>
    <property type="project" value="TreeGrafter"/>
</dbReference>
<dbReference type="GO" id="GO:0015020">
    <property type="term" value="F:glucuronosyltransferase activity"/>
    <property type="evidence" value="ECO:0007669"/>
    <property type="project" value="TreeGrafter"/>
</dbReference>
<evidence type="ECO:0000256" key="5">
    <source>
        <dbReference type="ARBA" id="ARBA00023136"/>
    </source>
</evidence>
<keyword evidence="10" id="KW-1185">Reference proteome</keyword>
<keyword evidence="3" id="KW-0735">Signal-anchor</keyword>
<evidence type="ECO:0000256" key="2">
    <source>
        <dbReference type="ARBA" id="ARBA00022692"/>
    </source>
</evidence>
<sequence length="633" mass="73701">MDIKKHFCQSKMDILKFYAIKPVRWLKKRKVTVIFVAACYMFIVLTITPEQNLRTEKLIDILKVPVNHNRVRSMDILTAKHTLVPNDNYEITSNVKHFEYIQLNITLSSSYIVDNSDVSLSKGWWLVREEHWYSKHKNTFTVPCISDLRAIYQYIPIRESAPLKGVYFSVKSSSKKLLERNTTVFHYSAMALLKFANGSNYTIQLQFSPKGGTQHQSDTYMLPKDGAALSSITLSLGCSGYNGKVSFTDVKISPIVDNITMPLDLKSENFIVECPEKTAIVSKTMKFRITNFTLNPQNISSVETITLVTQATIDRLDMMLDILPFWNGPVSIAIYISAVYIHSDMQERGVNFDEHIKQKFRNVKHRCEITILYGAYLNEKYPINTLRNYAIQSVQSEFMLLSDADFLPSIDFQINATAVIKQHLQSDTWRPYINKTAFVAPAFAYLKNPFKNPDFPKSKSKVRQLYREGSIETFNGQTSDNQRSTEYIKWFYTNYSYEVQKYQVKYEPYVVIRKHSEIPLFNENFVAYGMNKVSYFMELKAAGYRFKVLPDCWVSHIPHNRTSDSKEFIRNPMARLDNRLQRYEFMAEYTRKYKLGGCTELEPTHSYVKKQSNNRKKHSRDIKRNVKKHSHNS</sequence>
<dbReference type="AlphaFoldDB" id="A0A8J1XY12"/>
<dbReference type="GO" id="GO:0035269">
    <property type="term" value="P:protein O-linked glycosylation via mannose"/>
    <property type="evidence" value="ECO:0007669"/>
    <property type="project" value="TreeGrafter"/>
</dbReference>
<feature type="region of interest" description="Disordered" evidence="7">
    <location>
        <begin position="605"/>
        <end position="633"/>
    </location>
</feature>
<dbReference type="PANTHER" id="PTHR12270">
    <property type="entry name" value="GLYCOSYLTRANSFERASE-RELATED"/>
    <property type="match status" value="1"/>
</dbReference>
<evidence type="ECO:0000256" key="8">
    <source>
        <dbReference type="SAM" id="Phobius"/>
    </source>
</evidence>
<proteinExistence type="predicted"/>
<dbReference type="SUPFAM" id="SSF53448">
    <property type="entry name" value="Nucleotide-diphospho-sugar transferases"/>
    <property type="match status" value="1"/>
</dbReference>
<dbReference type="PANTHER" id="PTHR12270:SF52">
    <property type="entry name" value="GLYCOSYLTRANSFERASE-LIKE PROTEIN GNT13-RELATED"/>
    <property type="match status" value="1"/>
</dbReference>
<comment type="caution">
    <text evidence="9">The sequence shown here is derived from an EMBL/GenBank/DDBJ whole genome shotgun (WGS) entry which is preliminary data.</text>
</comment>
<dbReference type="EMBL" id="CAIIXF020000008">
    <property type="protein sequence ID" value="CAH1790992.1"/>
    <property type="molecule type" value="Genomic_DNA"/>
</dbReference>
<keyword evidence="5 8" id="KW-0472">Membrane</keyword>
<reference evidence="9" key="1">
    <citation type="submission" date="2022-03" db="EMBL/GenBank/DDBJ databases">
        <authorList>
            <person name="Martin C."/>
        </authorList>
    </citation>
    <scope>NUCLEOTIDE SEQUENCE</scope>
</reference>
<evidence type="ECO:0000256" key="4">
    <source>
        <dbReference type="ARBA" id="ARBA00022989"/>
    </source>
</evidence>
<gene>
    <name evidence="9" type="ORF">OFUS_LOCUS16138</name>
</gene>
<dbReference type="OrthoDB" id="411524at2759"/>
<keyword evidence="2 8" id="KW-0812">Transmembrane</keyword>
<evidence type="ECO:0000313" key="10">
    <source>
        <dbReference type="Proteomes" id="UP000749559"/>
    </source>
</evidence>
<evidence type="ECO:0000256" key="1">
    <source>
        <dbReference type="ARBA" id="ARBA00004606"/>
    </source>
</evidence>
<evidence type="ECO:0000313" key="9">
    <source>
        <dbReference type="EMBL" id="CAH1790992.1"/>
    </source>
</evidence>
<evidence type="ECO:0000256" key="6">
    <source>
        <dbReference type="ARBA" id="ARBA00023180"/>
    </source>
</evidence>
<dbReference type="InterPro" id="IPR051292">
    <property type="entry name" value="Xyl/GlcA_transferase"/>
</dbReference>
<dbReference type="Proteomes" id="UP000749559">
    <property type="component" value="Unassembled WGS sequence"/>
</dbReference>
<dbReference type="GO" id="GO:0016020">
    <property type="term" value="C:membrane"/>
    <property type="evidence" value="ECO:0007669"/>
    <property type="project" value="UniProtKB-SubCell"/>
</dbReference>
<protein>
    <submittedName>
        <fullName evidence="9">Uncharacterized protein</fullName>
    </submittedName>
</protein>
<keyword evidence="6" id="KW-0325">Glycoprotein</keyword>
<evidence type="ECO:0000256" key="7">
    <source>
        <dbReference type="SAM" id="MobiDB-lite"/>
    </source>
</evidence>
<feature type="transmembrane region" description="Helical" evidence="8">
    <location>
        <begin position="31"/>
        <end position="48"/>
    </location>
</feature>
<feature type="compositionally biased region" description="Basic residues" evidence="7">
    <location>
        <begin position="612"/>
        <end position="633"/>
    </location>
</feature>
<accession>A0A8J1XY12</accession>
<organism evidence="9 10">
    <name type="scientific">Owenia fusiformis</name>
    <name type="common">Polychaete worm</name>
    <dbReference type="NCBI Taxonomy" id="6347"/>
    <lineage>
        <taxon>Eukaryota</taxon>
        <taxon>Metazoa</taxon>
        <taxon>Spiralia</taxon>
        <taxon>Lophotrochozoa</taxon>
        <taxon>Annelida</taxon>
        <taxon>Polychaeta</taxon>
        <taxon>Sedentaria</taxon>
        <taxon>Canalipalpata</taxon>
        <taxon>Sabellida</taxon>
        <taxon>Oweniida</taxon>
        <taxon>Oweniidae</taxon>
        <taxon>Owenia</taxon>
    </lineage>
</organism>
<dbReference type="InterPro" id="IPR029044">
    <property type="entry name" value="Nucleotide-diphossugar_trans"/>
</dbReference>
<dbReference type="Gene3D" id="3.90.550.10">
    <property type="entry name" value="Spore Coat Polysaccharide Biosynthesis Protein SpsA, Chain A"/>
    <property type="match status" value="1"/>
</dbReference>